<feature type="region of interest" description="Disordered" evidence="2">
    <location>
        <begin position="678"/>
        <end position="744"/>
    </location>
</feature>
<evidence type="ECO:0000313" key="5">
    <source>
        <dbReference type="Proteomes" id="UP000276834"/>
    </source>
</evidence>
<accession>A0A3L8RVX9</accession>
<dbReference type="EMBL" id="QUSF01000203">
    <property type="protein sequence ID" value="RLV87416.1"/>
    <property type="molecule type" value="Genomic_DNA"/>
</dbReference>
<keyword evidence="5" id="KW-1185">Reference proteome</keyword>
<protein>
    <recommendedName>
        <fullName evidence="3">dsRNA binding domain-containing protein</fullName>
    </recommendedName>
</protein>
<evidence type="ECO:0000256" key="2">
    <source>
        <dbReference type="SAM" id="MobiDB-lite"/>
    </source>
</evidence>
<dbReference type="InterPro" id="IPR056755">
    <property type="entry name" value="DSRM_2"/>
</dbReference>
<feature type="compositionally biased region" description="Gly residues" evidence="2">
    <location>
        <begin position="687"/>
        <end position="702"/>
    </location>
</feature>
<evidence type="ECO:0000313" key="4">
    <source>
        <dbReference type="EMBL" id="RLV87416.1"/>
    </source>
</evidence>
<keyword evidence="1" id="KW-0694">RNA-binding</keyword>
<feature type="compositionally biased region" description="Low complexity" evidence="2">
    <location>
        <begin position="1"/>
        <end position="10"/>
    </location>
</feature>
<proteinExistence type="predicted"/>
<organism evidence="4 5">
    <name type="scientific">Chloebia gouldiae</name>
    <name type="common">Gouldian finch</name>
    <name type="synonym">Erythrura gouldiae</name>
    <dbReference type="NCBI Taxonomy" id="44316"/>
    <lineage>
        <taxon>Eukaryota</taxon>
        <taxon>Metazoa</taxon>
        <taxon>Chordata</taxon>
        <taxon>Craniata</taxon>
        <taxon>Vertebrata</taxon>
        <taxon>Euteleostomi</taxon>
        <taxon>Archelosauria</taxon>
        <taxon>Archosauria</taxon>
        <taxon>Dinosauria</taxon>
        <taxon>Saurischia</taxon>
        <taxon>Theropoda</taxon>
        <taxon>Coelurosauria</taxon>
        <taxon>Aves</taxon>
        <taxon>Neognathae</taxon>
        <taxon>Neoaves</taxon>
        <taxon>Telluraves</taxon>
        <taxon>Australaves</taxon>
        <taxon>Passeriformes</taxon>
        <taxon>Passeroidea</taxon>
        <taxon>Passeridae</taxon>
        <taxon>Chloebia</taxon>
    </lineage>
</organism>
<dbReference type="GO" id="GO:0003723">
    <property type="term" value="F:RNA binding"/>
    <property type="evidence" value="ECO:0007669"/>
    <property type="project" value="UniProtKB-KW"/>
</dbReference>
<feature type="non-terminal residue" evidence="4">
    <location>
        <position position="918"/>
    </location>
</feature>
<comment type="caution">
    <text evidence="4">The sequence shown here is derived from an EMBL/GenBank/DDBJ whole genome shotgun (WGS) entry which is preliminary data.</text>
</comment>
<dbReference type="Gene3D" id="3.30.160.20">
    <property type="match status" value="1"/>
</dbReference>
<reference evidence="4 5" key="1">
    <citation type="journal article" date="2018" name="Proc. R. Soc. B">
        <title>A non-coding region near Follistatin controls head colour polymorphism in the Gouldian finch.</title>
        <authorList>
            <person name="Toomey M.B."/>
            <person name="Marques C.I."/>
            <person name="Andrade P."/>
            <person name="Araujo P.M."/>
            <person name="Sabatino S."/>
            <person name="Gazda M.A."/>
            <person name="Afonso S."/>
            <person name="Lopes R.J."/>
            <person name="Corbo J.C."/>
            <person name="Carneiro M."/>
        </authorList>
    </citation>
    <scope>NUCLEOTIDE SEQUENCE [LARGE SCALE GENOMIC DNA]</scope>
    <source>
        <strain evidence="4">Red01</strain>
        <tissue evidence="4">Muscle</tissue>
    </source>
</reference>
<evidence type="ECO:0000256" key="1">
    <source>
        <dbReference type="ARBA" id="ARBA00022884"/>
    </source>
</evidence>
<name>A0A3L8RVX9_CHLGU</name>
<dbReference type="Pfam" id="PF24995">
    <property type="entry name" value="DSRM_2"/>
    <property type="match status" value="1"/>
</dbReference>
<feature type="non-terminal residue" evidence="4">
    <location>
        <position position="1"/>
    </location>
</feature>
<dbReference type="OrthoDB" id="10688885at2759"/>
<sequence>GDSRGAAAEGGRAGRRWARAVRAVPRSPCPGSRGAAPDGSGRSPQGFPRLDAGGARAAEGRVSAFGAGAAVREWLKLGLGVVFSVASWGILERGEHLELGEMRVVLLTCPCPWVCSSVSLIKFFGLELWVPERPQWLRGGAWPLLLLLSWSHLLLEELSFSQGLILWGLFCVMAGDGLKPPKFPQSCALVYSKLSCQVEPPVSPSISAYWVVLLVLPLTQFPPKHPPSAEADLRRSLEQDAEKSHLAGKGTFCRSSSAVGGCSCKIFQGGMASCRIRSFQLWNWGRNGLKVTQQPLAQSERAGEKTLHLVGNSKPELSPELGFVTGCWVWLERVMGSAMAFCSPLPNVQGSQNSALSESPVVSQLLPSSWALLGHHCNEQLLREHLFQCLWDRASPKFLLNMSGSVQGQAGWAWSNLGLAGVQGGYPSPDCPGSVSVLAAAEGRSQPSPCSLVLLSVPGLADLRVNPAKTCGFPFPAWAFCGIRAADWLLHVCLKGAAAPLHSWSCETSLFLRCWNIQNCYHIDLISLDLLLQKNALPSAGHGTAPSLPKLLELVREEAGTGGGCDMALSISLWGQGPVPPALCPAASGAALSPNPVGKLLSRGAGGETALAPCWCQRLDTSPGQGLSPVLALLRDPLESWGQGALEGLESPGNGAGKGLECPGNGAGKGLECPGNGAGKGLESPGNGAGKGLGELGRGWGSWEGAQLGEKGDQEGPSGSAQLLPGGDSRGNRDTRRGNGLRLGQGRLRVDSSRNFSMEKGAQGLAGAAQGGLECPSLEVSQEHLDMALRAGDRVGIGHRVDLMILEVFSQPRGSRSSLVPGHAAGEPWTLCLPPVLPRSRNWDTFNSSLVFFPDSRDLLKEFPQPKNLLNSVIGRALGISHARDKLVYIHTNGPRKKVILCCWKGGTQRAGREPQSC</sequence>
<dbReference type="AlphaFoldDB" id="A0A3L8RVX9"/>
<evidence type="ECO:0000259" key="3">
    <source>
        <dbReference type="Pfam" id="PF24995"/>
    </source>
</evidence>
<gene>
    <name evidence="4" type="ORF">DV515_00015725</name>
</gene>
<feature type="region of interest" description="Disordered" evidence="2">
    <location>
        <begin position="1"/>
        <end position="50"/>
    </location>
</feature>
<dbReference type="Proteomes" id="UP000276834">
    <property type="component" value="Unassembled WGS sequence"/>
</dbReference>
<feature type="domain" description="dsRNA binding" evidence="3">
    <location>
        <begin position="861"/>
        <end position="903"/>
    </location>
</feature>